<dbReference type="AlphaFoldDB" id="A0A1Y1SFF0"/>
<dbReference type="NCBIfam" id="NF003933">
    <property type="entry name" value="PRK05444.2-2"/>
    <property type="match status" value="1"/>
</dbReference>
<dbReference type="GO" id="GO:0030976">
    <property type="term" value="F:thiamine pyrophosphate binding"/>
    <property type="evidence" value="ECO:0007669"/>
    <property type="project" value="UniProtKB-UniRule"/>
</dbReference>
<evidence type="ECO:0000256" key="4">
    <source>
        <dbReference type="ARBA" id="ARBA00022679"/>
    </source>
</evidence>
<comment type="catalytic activity">
    <reaction evidence="11">
        <text>D-glyceraldehyde 3-phosphate + pyruvate + H(+) = 1-deoxy-D-xylulose 5-phosphate + CO2</text>
        <dbReference type="Rhea" id="RHEA:12605"/>
        <dbReference type="ChEBI" id="CHEBI:15361"/>
        <dbReference type="ChEBI" id="CHEBI:15378"/>
        <dbReference type="ChEBI" id="CHEBI:16526"/>
        <dbReference type="ChEBI" id="CHEBI:57792"/>
        <dbReference type="ChEBI" id="CHEBI:59776"/>
        <dbReference type="EC" id="2.2.1.7"/>
    </reaction>
</comment>
<feature type="binding site" evidence="11">
    <location>
        <position position="185"/>
    </location>
    <ligand>
        <name>thiamine diphosphate</name>
        <dbReference type="ChEBI" id="CHEBI:58937"/>
    </ligand>
</feature>
<dbReference type="STRING" id="1317117.ATO7_00925"/>
<keyword evidence="4 11" id="KW-0808">Transferase</keyword>
<comment type="similarity">
    <text evidence="2 11">Belongs to the transketolase family. DXPS subfamily.</text>
</comment>
<dbReference type="SUPFAM" id="SSF52518">
    <property type="entry name" value="Thiamin diphosphate-binding fold (THDP-binding)"/>
    <property type="match status" value="2"/>
</dbReference>
<comment type="caution">
    <text evidence="13">The sequence shown here is derived from an EMBL/GenBank/DDBJ whole genome shotgun (WGS) entry which is preliminary data.</text>
</comment>
<dbReference type="Gene3D" id="3.40.50.920">
    <property type="match status" value="1"/>
</dbReference>
<dbReference type="SMART" id="SM00861">
    <property type="entry name" value="Transket_pyr"/>
    <property type="match status" value="1"/>
</dbReference>
<dbReference type="InterPro" id="IPR029061">
    <property type="entry name" value="THDP-binding"/>
</dbReference>
<keyword evidence="7 11" id="KW-0784">Thiamine biosynthesis</keyword>
<dbReference type="CDD" id="cd07033">
    <property type="entry name" value="TPP_PYR_DXS_TK_like"/>
    <property type="match status" value="1"/>
</dbReference>
<comment type="subunit">
    <text evidence="3 11">Homodimer.</text>
</comment>
<evidence type="ECO:0000256" key="1">
    <source>
        <dbReference type="ARBA" id="ARBA00004980"/>
    </source>
</evidence>
<dbReference type="Proteomes" id="UP000192342">
    <property type="component" value="Unassembled WGS sequence"/>
</dbReference>
<dbReference type="InterPro" id="IPR020826">
    <property type="entry name" value="Transketolase_BS"/>
</dbReference>
<organism evidence="13 14">
    <name type="scientific">Oceanococcus atlanticus</name>
    <dbReference type="NCBI Taxonomy" id="1317117"/>
    <lineage>
        <taxon>Bacteria</taxon>
        <taxon>Pseudomonadati</taxon>
        <taxon>Pseudomonadota</taxon>
        <taxon>Gammaproteobacteria</taxon>
        <taxon>Chromatiales</taxon>
        <taxon>Oceanococcaceae</taxon>
        <taxon>Oceanococcus</taxon>
    </lineage>
</organism>
<comment type="cofactor">
    <cofactor evidence="11">
        <name>Mg(2+)</name>
        <dbReference type="ChEBI" id="CHEBI:18420"/>
    </cofactor>
    <text evidence="11">Binds 1 Mg(2+) ion per subunit.</text>
</comment>
<dbReference type="RefSeq" id="WP_083559042.1">
    <property type="nucleotide sequence ID" value="NZ_AQQV01000001.1"/>
</dbReference>
<evidence type="ECO:0000313" key="14">
    <source>
        <dbReference type="Proteomes" id="UP000192342"/>
    </source>
</evidence>
<dbReference type="PROSITE" id="PS00802">
    <property type="entry name" value="TRANSKETOLASE_2"/>
    <property type="match status" value="1"/>
</dbReference>
<dbReference type="EC" id="2.2.1.7" evidence="11"/>
<evidence type="ECO:0000256" key="3">
    <source>
        <dbReference type="ARBA" id="ARBA00011738"/>
    </source>
</evidence>
<feature type="binding site" evidence="11">
    <location>
        <position position="156"/>
    </location>
    <ligand>
        <name>Mg(2+)</name>
        <dbReference type="ChEBI" id="CHEBI:18420"/>
    </ligand>
</feature>
<dbReference type="Pfam" id="PF02780">
    <property type="entry name" value="Transketolase_C"/>
    <property type="match status" value="1"/>
</dbReference>
<dbReference type="Pfam" id="PF13292">
    <property type="entry name" value="DXP_synthase_N"/>
    <property type="match status" value="1"/>
</dbReference>
<keyword evidence="14" id="KW-1185">Reference proteome</keyword>
<feature type="binding site" evidence="11">
    <location>
        <position position="84"/>
    </location>
    <ligand>
        <name>thiamine diphosphate</name>
        <dbReference type="ChEBI" id="CHEBI:58937"/>
    </ligand>
</feature>
<comment type="cofactor">
    <cofactor evidence="11">
        <name>thiamine diphosphate</name>
        <dbReference type="ChEBI" id="CHEBI:58937"/>
    </cofactor>
    <text evidence="11">Binds 1 thiamine pyrophosphate per subunit.</text>
</comment>
<dbReference type="EMBL" id="AQQV01000001">
    <property type="protein sequence ID" value="ORE88394.1"/>
    <property type="molecule type" value="Genomic_DNA"/>
</dbReference>
<evidence type="ECO:0000313" key="13">
    <source>
        <dbReference type="EMBL" id="ORE88394.1"/>
    </source>
</evidence>
<evidence type="ECO:0000256" key="7">
    <source>
        <dbReference type="ARBA" id="ARBA00022977"/>
    </source>
</evidence>
<dbReference type="InterPro" id="IPR033248">
    <property type="entry name" value="Transketolase_C"/>
</dbReference>
<dbReference type="InterPro" id="IPR009014">
    <property type="entry name" value="Transketo_C/PFOR_II"/>
</dbReference>
<feature type="binding site" evidence="11">
    <location>
        <begin position="125"/>
        <end position="127"/>
    </location>
    <ligand>
        <name>thiamine diphosphate</name>
        <dbReference type="ChEBI" id="CHEBI:58937"/>
    </ligand>
</feature>
<feature type="binding site" evidence="11">
    <location>
        <position position="185"/>
    </location>
    <ligand>
        <name>Mg(2+)</name>
        <dbReference type="ChEBI" id="CHEBI:18420"/>
    </ligand>
</feature>
<reference evidence="13 14" key="1">
    <citation type="submission" date="2013-04" db="EMBL/GenBank/DDBJ databases">
        <title>Oceanococcus atlanticus 22II-S10r2 Genome Sequencing.</title>
        <authorList>
            <person name="Lai Q."/>
            <person name="Li G."/>
            <person name="Shao Z."/>
        </authorList>
    </citation>
    <scope>NUCLEOTIDE SEQUENCE [LARGE SCALE GENOMIC DNA]</scope>
    <source>
        <strain evidence="13 14">22II-S10r2</strain>
    </source>
</reference>
<comment type="function">
    <text evidence="10 11">Catalyzes the acyloin condensation reaction between C atoms 2 and 3 of pyruvate and glyceraldehyde 3-phosphate to yield 1-deoxy-D-xylulose-5-phosphate (DXP).</text>
</comment>
<dbReference type="NCBIfam" id="TIGR00204">
    <property type="entry name" value="dxs"/>
    <property type="match status" value="1"/>
</dbReference>
<dbReference type="FunFam" id="3.40.50.970:FF:000005">
    <property type="entry name" value="1-deoxy-D-xylulose-5-phosphate synthase"/>
    <property type="match status" value="1"/>
</dbReference>
<dbReference type="PROSITE" id="PS00801">
    <property type="entry name" value="TRANSKETOLASE_1"/>
    <property type="match status" value="1"/>
</dbReference>
<dbReference type="FunFam" id="3.40.50.920:FF:000002">
    <property type="entry name" value="1-deoxy-D-xylulose-5-phosphate synthase"/>
    <property type="match status" value="1"/>
</dbReference>
<evidence type="ECO:0000256" key="11">
    <source>
        <dbReference type="HAMAP-Rule" id="MF_00315"/>
    </source>
</evidence>
<name>A0A1Y1SFF0_9GAMM</name>
<dbReference type="PANTHER" id="PTHR43322:SF5">
    <property type="entry name" value="1-DEOXY-D-XYLULOSE-5-PHOSPHATE SYNTHASE, CHLOROPLASTIC"/>
    <property type="match status" value="1"/>
</dbReference>
<dbReference type="SUPFAM" id="SSF52922">
    <property type="entry name" value="TK C-terminal domain-like"/>
    <property type="match status" value="1"/>
</dbReference>
<evidence type="ECO:0000256" key="5">
    <source>
        <dbReference type="ARBA" id="ARBA00022723"/>
    </source>
</evidence>
<dbReference type="CDD" id="cd02007">
    <property type="entry name" value="TPP_DXS"/>
    <property type="match status" value="1"/>
</dbReference>
<keyword evidence="5 11" id="KW-0479">Metal-binding</keyword>
<evidence type="ECO:0000256" key="6">
    <source>
        <dbReference type="ARBA" id="ARBA00022842"/>
    </source>
</evidence>
<evidence type="ECO:0000256" key="9">
    <source>
        <dbReference type="ARBA" id="ARBA00023229"/>
    </source>
</evidence>
<dbReference type="Pfam" id="PF02779">
    <property type="entry name" value="Transket_pyr"/>
    <property type="match status" value="1"/>
</dbReference>
<keyword evidence="6 11" id="KW-0460">Magnesium</keyword>
<dbReference type="GO" id="GO:0008661">
    <property type="term" value="F:1-deoxy-D-xylulose-5-phosphate synthase activity"/>
    <property type="evidence" value="ECO:0007669"/>
    <property type="project" value="UniProtKB-UniRule"/>
</dbReference>
<dbReference type="GO" id="GO:0009228">
    <property type="term" value="P:thiamine biosynthetic process"/>
    <property type="evidence" value="ECO:0007669"/>
    <property type="project" value="UniProtKB-UniRule"/>
</dbReference>
<dbReference type="PANTHER" id="PTHR43322">
    <property type="entry name" value="1-D-DEOXYXYLULOSE 5-PHOSPHATE SYNTHASE-RELATED"/>
    <property type="match status" value="1"/>
</dbReference>
<sequence>MPPSKPQPDSTYALLGRVEKPADLRELAPEQLPLLATEVRRSLIETLGRVGGHFGANLGAVELAITLHYAFDTPNDRLIWDVGHQAYPHKILTGRRRQLDTIRKLGGLAPFPCRDESEYDAFGVGHSSTSISAAAGMAAARKVTGQQRDVVAVIGDGGMTAGLAFEALNHLGSTGLDVLVVYNDNDMSISENVGGLREHSARLVKKLQESAATESLRNSAFERPSASRSVSAEREAGALFETLGMHYFGPVDGHDTDALLAAFEKARNTPGPKLLHVLTVKGYGFAPAEADPIKYHAVPGFDPVTGATPPKKPHAKPTYTDVFSDWICQMAEAHPTLVAVTPAMREGSGLVEFQRRYPERYFDVAIAEQHAVTFGAGLAADGAKPVVAIYSSFLQRGYDQLVHDVALQDLPVLFAIDRGGLVGGDGATHHGAYDLSYLRCVPNLTLMAPADEEECQRLLSTGLMHNGPSAVRYPRGTGPGVEISGEAKPIPIGKARIVRQGKGRRQPRVAILSFGPMLAPALEAGDILDADVVDMRFIKPLDERIILDMANQNDLIVTLEDNAVSGGAGSAVNEVLLAQHDQVRVLNLGLPDQFIEHGEREELLQQCGLDTTGILSAIRKRLRARDLDTTLDNLQSGGRGTVSMTRGGSRD</sequence>
<dbReference type="InterPro" id="IPR005477">
    <property type="entry name" value="Dxylulose-5-P_synthase"/>
</dbReference>
<keyword evidence="9 11" id="KW-0414">Isoprene biosynthesis</keyword>
<evidence type="ECO:0000256" key="8">
    <source>
        <dbReference type="ARBA" id="ARBA00023052"/>
    </source>
</evidence>
<evidence type="ECO:0000256" key="2">
    <source>
        <dbReference type="ARBA" id="ARBA00011081"/>
    </source>
</evidence>
<dbReference type="InterPro" id="IPR005475">
    <property type="entry name" value="Transketolase-like_Pyr-bd"/>
</dbReference>
<feature type="domain" description="Transketolase-like pyrimidine-binding" evidence="12">
    <location>
        <begin position="317"/>
        <end position="481"/>
    </location>
</feature>
<dbReference type="Gene3D" id="3.40.50.970">
    <property type="match status" value="2"/>
</dbReference>
<dbReference type="GO" id="GO:0000287">
    <property type="term" value="F:magnesium ion binding"/>
    <property type="evidence" value="ECO:0007669"/>
    <property type="project" value="UniProtKB-UniRule"/>
</dbReference>
<dbReference type="GO" id="GO:0016114">
    <property type="term" value="P:terpenoid biosynthetic process"/>
    <property type="evidence" value="ECO:0007669"/>
    <property type="project" value="UniProtKB-UniRule"/>
</dbReference>
<accession>A0A1Y1SFF0</accession>
<feature type="binding site" evidence="11">
    <location>
        <begin position="157"/>
        <end position="158"/>
    </location>
    <ligand>
        <name>thiamine diphosphate</name>
        <dbReference type="ChEBI" id="CHEBI:58937"/>
    </ligand>
</feature>
<feature type="binding site" evidence="11">
    <location>
        <position position="285"/>
    </location>
    <ligand>
        <name>thiamine diphosphate</name>
        <dbReference type="ChEBI" id="CHEBI:58937"/>
    </ligand>
</feature>
<evidence type="ECO:0000256" key="10">
    <source>
        <dbReference type="ARBA" id="ARBA00055605"/>
    </source>
</evidence>
<dbReference type="UniPathway" id="UPA00064">
    <property type="reaction ID" value="UER00091"/>
</dbReference>
<proteinExistence type="inferred from homology"/>
<protein>
    <recommendedName>
        <fullName evidence="11">1-deoxy-D-xylulose-5-phosphate synthase</fullName>
        <ecNumber evidence="11">2.2.1.7</ecNumber>
    </recommendedName>
    <alternativeName>
        <fullName evidence="11">1-deoxyxylulose-5-phosphate synthase</fullName>
        <shortName evidence="11">DXP synthase</shortName>
        <shortName evidence="11">DXPS</shortName>
    </alternativeName>
</protein>
<feature type="binding site" evidence="11">
    <location>
        <position position="368"/>
    </location>
    <ligand>
        <name>thiamine diphosphate</name>
        <dbReference type="ChEBI" id="CHEBI:58937"/>
    </ligand>
</feature>
<dbReference type="InterPro" id="IPR049557">
    <property type="entry name" value="Transketolase_CS"/>
</dbReference>
<dbReference type="GO" id="GO:0005829">
    <property type="term" value="C:cytosol"/>
    <property type="evidence" value="ECO:0007669"/>
    <property type="project" value="TreeGrafter"/>
</dbReference>
<dbReference type="HAMAP" id="MF_00315">
    <property type="entry name" value="DXP_synth"/>
    <property type="match status" value="1"/>
</dbReference>
<gene>
    <name evidence="11" type="primary">dxs</name>
    <name evidence="13" type="ORF">ATO7_00925</name>
</gene>
<dbReference type="GO" id="GO:0019288">
    <property type="term" value="P:isopentenyl diphosphate biosynthetic process, methylerythritol 4-phosphate pathway"/>
    <property type="evidence" value="ECO:0007669"/>
    <property type="project" value="TreeGrafter"/>
</dbReference>
<dbReference type="OrthoDB" id="9803371at2"/>
<keyword evidence="8 11" id="KW-0786">Thiamine pyrophosphate</keyword>
<evidence type="ECO:0000259" key="12">
    <source>
        <dbReference type="SMART" id="SM00861"/>
    </source>
</evidence>
<comment type="pathway">
    <text evidence="1 11">Metabolic intermediate biosynthesis; 1-deoxy-D-xylulose 5-phosphate biosynthesis; 1-deoxy-D-xylulose 5-phosphate from D-glyceraldehyde 3-phosphate and pyruvate: step 1/1.</text>
</comment>